<feature type="region of interest" description="Disordered" evidence="1">
    <location>
        <begin position="19"/>
        <end position="148"/>
    </location>
</feature>
<reference evidence="2 3" key="1">
    <citation type="journal article" date="2012" name="Genome Biol.">
        <title>Genome and low-iron response of an oceanic diatom adapted to chronic iron limitation.</title>
        <authorList>
            <person name="Lommer M."/>
            <person name="Specht M."/>
            <person name="Roy A.S."/>
            <person name="Kraemer L."/>
            <person name="Andreson R."/>
            <person name="Gutowska M.A."/>
            <person name="Wolf J."/>
            <person name="Bergner S.V."/>
            <person name="Schilhabel M.B."/>
            <person name="Klostermeier U.C."/>
            <person name="Beiko R.G."/>
            <person name="Rosenstiel P."/>
            <person name="Hippler M."/>
            <person name="Laroche J."/>
        </authorList>
    </citation>
    <scope>NUCLEOTIDE SEQUENCE [LARGE SCALE GENOMIC DNA]</scope>
    <source>
        <strain evidence="2 3">CCMP1005</strain>
    </source>
</reference>
<dbReference type="Proteomes" id="UP000266841">
    <property type="component" value="Unassembled WGS sequence"/>
</dbReference>
<dbReference type="EMBL" id="AGNL01015415">
    <property type="protein sequence ID" value="EJK65852.1"/>
    <property type="molecule type" value="Genomic_DNA"/>
</dbReference>
<evidence type="ECO:0000256" key="1">
    <source>
        <dbReference type="SAM" id="MobiDB-lite"/>
    </source>
</evidence>
<proteinExistence type="predicted"/>
<name>K0T5Z6_THAOC</name>
<gene>
    <name evidence="2" type="ORF">THAOC_13249</name>
</gene>
<comment type="caution">
    <text evidence="2">The sequence shown here is derived from an EMBL/GenBank/DDBJ whole genome shotgun (WGS) entry which is preliminary data.</text>
</comment>
<dbReference type="AlphaFoldDB" id="K0T5Z6"/>
<keyword evidence="3" id="KW-1185">Reference proteome</keyword>
<organism evidence="2 3">
    <name type="scientific">Thalassiosira oceanica</name>
    <name type="common">Marine diatom</name>
    <dbReference type="NCBI Taxonomy" id="159749"/>
    <lineage>
        <taxon>Eukaryota</taxon>
        <taxon>Sar</taxon>
        <taxon>Stramenopiles</taxon>
        <taxon>Ochrophyta</taxon>
        <taxon>Bacillariophyta</taxon>
        <taxon>Coscinodiscophyceae</taxon>
        <taxon>Thalassiosirophycidae</taxon>
        <taxon>Thalassiosirales</taxon>
        <taxon>Thalassiosiraceae</taxon>
        <taxon>Thalassiosira</taxon>
    </lineage>
</organism>
<feature type="compositionally biased region" description="Acidic residues" evidence="1">
    <location>
        <begin position="30"/>
        <end position="40"/>
    </location>
</feature>
<protein>
    <submittedName>
        <fullName evidence="2">Uncharacterized protein</fullName>
    </submittedName>
</protein>
<evidence type="ECO:0000313" key="3">
    <source>
        <dbReference type="Proteomes" id="UP000266841"/>
    </source>
</evidence>
<feature type="compositionally biased region" description="Basic residues" evidence="1">
    <location>
        <begin position="126"/>
        <end position="138"/>
    </location>
</feature>
<accession>K0T5Z6</accession>
<feature type="compositionally biased region" description="Basic and acidic residues" evidence="1">
    <location>
        <begin position="19"/>
        <end position="29"/>
    </location>
</feature>
<sequence length="148" mass="15282">MIAAVNDAAETARLVMDQGLRRAERRGADDDGGSDGDDDGSEHSLHSQTTKTSGNAFGLGIDLTDGDYEDGMEFPITPRNGAGDDETGFAVDGDGAAGSPPRPGGGRALPAARPSDPGPDPDRRHTTGARRGARRPPRPSRAVPARVP</sequence>
<evidence type="ECO:0000313" key="2">
    <source>
        <dbReference type="EMBL" id="EJK65852.1"/>
    </source>
</evidence>